<dbReference type="Gene3D" id="3.30.70.100">
    <property type="match status" value="1"/>
</dbReference>
<dbReference type="GO" id="GO:0009882">
    <property type="term" value="F:blue light photoreceptor activity"/>
    <property type="evidence" value="ECO:0007669"/>
    <property type="project" value="InterPro"/>
</dbReference>
<comment type="caution">
    <text evidence="2">The sequence shown here is derived from an EMBL/GenBank/DDBJ whole genome shotgun (WGS) entry which is preliminary data.</text>
</comment>
<dbReference type="GO" id="GO:0071949">
    <property type="term" value="F:FAD binding"/>
    <property type="evidence" value="ECO:0007669"/>
    <property type="project" value="InterPro"/>
</dbReference>
<evidence type="ECO:0000313" key="3">
    <source>
        <dbReference type="Proteomes" id="UP000308181"/>
    </source>
</evidence>
<dbReference type="OrthoDB" id="1122028at2"/>
<name>A0A4U1BT60_9SPHI</name>
<dbReference type="AlphaFoldDB" id="A0A4U1BT60"/>
<gene>
    <name evidence="2" type="ORF">FA046_16315</name>
</gene>
<sequence length="148" mass="17241">MFELIYISKAKPGLTADDINNILETAIDFNQRNNVTGCLLYHNQEFIQILEGDKKIVKDLYANIWADDRHYDVTLLSEGEKEEREFKSWSMAYHELSDDDRKKMSQKLFANNFIALSELADKPTPAIKLFWSMAKQLLMEDEKSSQLN</sequence>
<feature type="domain" description="BLUF" evidence="1">
    <location>
        <begin position="1"/>
        <end position="92"/>
    </location>
</feature>
<evidence type="ECO:0000259" key="1">
    <source>
        <dbReference type="PROSITE" id="PS50925"/>
    </source>
</evidence>
<accession>A0A4U1BT60</accession>
<protein>
    <submittedName>
        <fullName evidence="2">BLUF domain-containing protein</fullName>
    </submittedName>
</protein>
<evidence type="ECO:0000313" key="2">
    <source>
        <dbReference type="EMBL" id="TKB95563.1"/>
    </source>
</evidence>
<proteinExistence type="predicted"/>
<dbReference type="PROSITE" id="PS50925">
    <property type="entry name" value="BLUF"/>
    <property type="match status" value="1"/>
</dbReference>
<dbReference type="Proteomes" id="UP000308181">
    <property type="component" value="Unassembled WGS sequence"/>
</dbReference>
<dbReference type="SUPFAM" id="SSF54975">
    <property type="entry name" value="Acylphosphatase/BLUF domain-like"/>
    <property type="match status" value="1"/>
</dbReference>
<dbReference type="Pfam" id="PF04940">
    <property type="entry name" value="BLUF"/>
    <property type="match status" value="1"/>
</dbReference>
<dbReference type="InterPro" id="IPR036046">
    <property type="entry name" value="Acylphosphatase-like_dom_sf"/>
</dbReference>
<organism evidence="2 3">
    <name type="scientific">Pedobacter cryophilus</name>
    <dbReference type="NCBI Taxonomy" id="2571271"/>
    <lineage>
        <taxon>Bacteria</taxon>
        <taxon>Pseudomonadati</taxon>
        <taxon>Bacteroidota</taxon>
        <taxon>Sphingobacteriia</taxon>
        <taxon>Sphingobacteriales</taxon>
        <taxon>Sphingobacteriaceae</taxon>
        <taxon>Pedobacter</taxon>
    </lineage>
</organism>
<dbReference type="EMBL" id="SWBP01000008">
    <property type="protein sequence ID" value="TKB95563.1"/>
    <property type="molecule type" value="Genomic_DNA"/>
</dbReference>
<dbReference type="RefSeq" id="WP_136827609.1">
    <property type="nucleotide sequence ID" value="NZ_SWBP01000008.1"/>
</dbReference>
<keyword evidence="3" id="KW-1185">Reference proteome</keyword>
<dbReference type="InterPro" id="IPR007024">
    <property type="entry name" value="BLUF_domain"/>
</dbReference>
<dbReference type="SMART" id="SM01034">
    <property type="entry name" value="BLUF"/>
    <property type="match status" value="1"/>
</dbReference>
<reference evidence="2 3" key="1">
    <citation type="submission" date="2019-04" db="EMBL/GenBank/DDBJ databases">
        <title>Pedobacter sp. AR-3-17 sp. nov., isolated from Arctic soil.</title>
        <authorList>
            <person name="Dahal R.H."/>
            <person name="Kim D.-U."/>
        </authorList>
    </citation>
    <scope>NUCLEOTIDE SEQUENCE [LARGE SCALE GENOMIC DNA]</scope>
    <source>
        <strain evidence="2 3">AR-3-17</strain>
    </source>
</reference>